<dbReference type="GO" id="GO:0046872">
    <property type="term" value="F:metal ion binding"/>
    <property type="evidence" value="ECO:0007669"/>
    <property type="project" value="UniProtKB-KW"/>
</dbReference>
<protein>
    <submittedName>
        <fullName evidence="4">Haloacid dehalogenase superfamily, subfamily IA, variant 3 with third motif having DD or ED</fullName>
    </submittedName>
</protein>
<comment type="similarity">
    <text evidence="1">Belongs to the HAD-like hydrolase superfamily. CbbY/CbbZ/Gph/YieH family.</text>
</comment>
<dbReference type="Proteomes" id="UP000183190">
    <property type="component" value="Unassembled WGS sequence"/>
</dbReference>
<dbReference type="SFLD" id="SFLDS00003">
    <property type="entry name" value="Haloacid_Dehalogenase"/>
    <property type="match status" value="1"/>
</dbReference>
<dbReference type="SUPFAM" id="SSF56784">
    <property type="entry name" value="HAD-like"/>
    <property type="match status" value="1"/>
</dbReference>
<dbReference type="InterPro" id="IPR036412">
    <property type="entry name" value="HAD-like_sf"/>
</dbReference>
<dbReference type="OrthoDB" id="9797743at2"/>
<dbReference type="PANTHER" id="PTHR18901">
    <property type="entry name" value="2-DEOXYGLUCOSE-6-PHOSPHATE PHOSPHATASE 2"/>
    <property type="match status" value="1"/>
</dbReference>
<evidence type="ECO:0000313" key="4">
    <source>
        <dbReference type="EMBL" id="SEH68128.1"/>
    </source>
</evidence>
<dbReference type="PANTHER" id="PTHR18901:SF38">
    <property type="entry name" value="PSEUDOURIDINE-5'-PHOSPHATASE"/>
    <property type="match status" value="1"/>
</dbReference>
<evidence type="ECO:0000256" key="2">
    <source>
        <dbReference type="ARBA" id="ARBA00022723"/>
    </source>
</evidence>
<reference evidence="4 5" key="1">
    <citation type="submission" date="2016-10" db="EMBL/GenBank/DDBJ databases">
        <authorList>
            <person name="de Groot N.N."/>
        </authorList>
    </citation>
    <scope>NUCLEOTIDE SEQUENCE [LARGE SCALE GENOMIC DNA]</scope>
    <source>
        <strain evidence="4 5">YAD2003</strain>
    </source>
</reference>
<sequence>MLKGAIFDMDGLMIDTEKLYLKFWILAAKDYGYDMKPEHVYAIRSMARKFSIPKIKSFLGEDCPTEEIRAHRTVLMNEYIKENGLEVKKGLFTLLDYLRDHGIKMAVATATPSNRTNEYLRTIGAYDYFSAMVCGDMITNGKPAPDIYLTAAEELGLPPQECAAFEDSPNGITAAHAAGCHAIMIPDMTQPDDEIKPLLSAVYDSLDEAIEYFERSMKE</sequence>
<accession>A0A1H6K009</accession>
<dbReference type="InterPro" id="IPR041492">
    <property type="entry name" value="HAD_2"/>
</dbReference>
<proteinExistence type="inferred from homology"/>
<dbReference type="Gene3D" id="1.10.150.240">
    <property type="entry name" value="Putative phosphatase, domain 2"/>
    <property type="match status" value="1"/>
</dbReference>
<dbReference type="SFLD" id="SFLDG01135">
    <property type="entry name" value="C1.5.6:_HAD__Beta-PGM__Phospha"/>
    <property type="match status" value="1"/>
</dbReference>
<dbReference type="InterPro" id="IPR006439">
    <property type="entry name" value="HAD-SF_hydro_IA"/>
</dbReference>
<dbReference type="InterPro" id="IPR023214">
    <property type="entry name" value="HAD_sf"/>
</dbReference>
<dbReference type="GO" id="GO:0016787">
    <property type="term" value="F:hydrolase activity"/>
    <property type="evidence" value="ECO:0007669"/>
    <property type="project" value="UniProtKB-KW"/>
</dbReference>
<dbReference type="RefSeq" id="WP_081348212.1">
    <property type="nucleotide sequence ID" value="NZ_FNWV01000007.1"/>
</dbReference>
<dbReference type="AlphaFoldDB" id="A0A1H6K009"/>
<name>A0A1H6K009_RUMFL</name>
<keyword evidence="3" id="KW-0378">Hydrolase</keyword>
<dbReference type="Pfam" id="PF13419">
    <property type="entry name" value="HAD_2"/>
    <property type="match status" value="1"/>
</dbReference>
<dbReference type="CDD" id="cd07505">
    <property type="entry name" value="HAD_BPGM-like"/>
    <property type="match status" value="1"/>
</dbReference>
<gene>
    <name evidence="4" type="ORF">SAMN02910265_02087</name>
</gene>
<keyword evidence="2" id="KW-0479">Metal-binding</keyword>
<dbReference type="SFLD" id="SFLDG01129">
    <property type="entry name" value="C1.5:_HAD__Beta-PGM__Phosphata"/>
    <property type="match status" value="1"/>
</dbReference>
<evidence type="ECO:0000256" key="1">
    <source>
        <dbReference type="ARBA" id="ARBA00006171"/>
    </source>
</evidence>
<dbReference type="NCBIfam" id="TIGR01509">
    <property type="entry name" value="HAD-SF-IA-v3"/>
    <property type="match status" value="1"/>
</dbReference>
<evidence type="ECO:0000256" key="3">
    <source>
        <dbReference type="ARBA" id="ARBA00022801"/>
    </source>
</evidence>
<dbReference type="FunFam" id="3.40.50.1000:FF:000036">
    <property type="entry name" value="HAD family hydrolase"/>
    <property type="match status" value="1"/>
</dbReference>
<dbReference type="Gene3D" id="3.40.50.1000">
    <property type="entry name" value="HAD superfamily/HAD-like"/>
    <property type="match status" value="1"/>
</dbReference>
<dbReference type="InterPro" id="IPR023198">
    <property type="entry name" value="PGP-like_dom2"/>
</dbReference>
<organism evidence="4 5">
    <name type="scientific">Ruminococcus flavefaciens</name>
    <dbReference type="NCBI Taxonomy" id="1265"/>
    <lineage>
        <taxon>Bacteria</taxon>
        <taxon>Bacillati</taxon>
        <taxon>Bacillota</taxon>
        <taxon>Clostridia</taxon>
        <taxon>Eubacteriales</taxon>
        <taxon>Oscillospiraceae</taxon>
        <taxon>Ruminococcus</taxon>
    </lineage>
</organism>
<dbReference type="EMBL" id="FNWV01000007">
    <property type="protein sequence ID" value="SEH68128.1"/>
    <property type="molecule type" value="Genomic_DNA"/>
</dbReference>
<evidence type="ECO:0000313" key="5">
    <source>
        <dbReference type="Proteomes" id="UP000183190"/>
    </source>
</evidence>